<reference evidence="5 6" key="1">
    <citation type="submission" date="2024-09" db="EMBL/GenBank/DDBJ databases">
        <authorList>
            <person name="Sun Q."/>
            <person name="Mori K."/>
        </authorList>
    </citation>
    <scope>NUCLEOTIDE SEQUENCE [LARGE SCALE GENOMIC DNA]</scope>
    <source>
        <strain evidence="5 6">NCAIM B.02415</strain>
    </source>
</reference>
<keyword evidence="6" id="KW-1185">Reference proteome</keyword>
<comment type="caution">
    <text evidence="5">The sequence shown here is derived from an EMBL/GenBank/DDBJ whole genome shotgun (WGS) entry which is preliminary data.</text>
</comment>
<dbReference type="InterPro" id="IPR000055">
    <property type="entry name" value="Restrct_endonuc_typeI_TRD"/>
</dbReference>
<dbReference type="RefSeq" id="WP_377023199.1">
    <property type="nucleotide sequence ID" value="NZ_JBHLTS010000022.1"/>
</dbReference>
<dbReference type="CDD" id="cd16961">
    <property type="entry name" value="RMtype1_S_TRD-CR_like"/>
    <property type="match status" value="1"/>
</dbReference>
<dbReference type="InterPro" id="IPR052021">
    <property type="entry name" value="Type-I_RS_S_subunit"/>
</dbReference>
<dbReference type="Proteomes" id="UP001589828">
    <property type="component" value="Unassembled WGS sequence"/>
</dbReference>
<evidence type="ECO:0000313" key="5">
    <source>
        <dbReference type="EMBL" id="MFC0515364.1"/>
    </source>
</evidence>
<evidence type="ECO:0000259" key="4">
    <source>
        <dbReference type="Pfam" id="PF01420"/>
    </source>
</evidence>
<keyword evidence="5" id="KW-0378">Hydrolase</keyword>
<dbReference type="SUPFAM" id="SSF116734">
    <property type="entry name" value="DNA methylase specificity domain"/>
    <property type="match status" value="1"/>
</dbReference>
<accession>A0ABV6L7A5</accession>
<keyword evidence="2" id="KW-0680">Restriction system</keyword>
<dbReference type="PANTHER" id="PTHR30408:SF12">
    <property type="entry name" value="TYPE I RESTRICTION ENZYME MJAVIII SPECIFICITY SUBUNIT"/>
    <property type="match status" value="1"/>
</dbReference>
<dbReference type="EMBL" id="JBHLTS010000022">
    <property type="protein sequence ID" value="MFC0515364.1"/>
    <property type="molecule type" value="Genomic_DNA"/>
</dbReference>
<proteinExistence type="inferred from homology"/>
<keyword evidence="5" id="KW-0255">Endonuclease</keyword>
<comment type="similarity">
    <text evidence="1">Belongs to the type-I restriction system S methylase family.</text>
</comment>
<dbReference type="InterPro" id="IPR044946">
    <property type="entry name" value="Restrct_endonuc_typeI_TRD_sf"/>
</dbReference>
<keyword evidence="5" id="KW-0540">Nuclease</keyword>
<sequence length="190" mass="21241">MQKLNQVSSILSGYTFRDSLDYMEDGPIHVIQPKNLKLISDAPCIDLFQNYEKYLLSDGDILITIKGSANTVTQLTLPDKTKYVCSAAFAVIRPSGLKTCSTFLSWYLQCETAQETLRAMQKGTTVQNLSLKDLQNLPIPSLPLHIQQTIGELANLEQQRISILQDLASKRKTLLDHELMKLVKAGGQNE</sequence>
<keyword evidence="3" id="KW-0238">DNA-binding</keyword>
<dbReference type="Pfam" id="PF01420">
    <property type="entry name" value="Methylase_S"/>
    <property type="match status" value="1"/>
</dbReference>
<protein>
    <submittedName>
        <fullName evidence="5">Restriction endonuclease subunit S</fullName>
    </submittedName>
</protein>
<dbReference type="Gene3D" id="3.90.220.20">
    <property type="entry name" value="DNA methylase specificity domains"/>
    <property type="match status" value="1"/>
</dbReference>
<gene>
    <name evidence="5" type="ORF">ACFFGT_14190</name>
</gene>
<evidence type="ECO:0000256" key="1">
    <source>
        <dbReference type="ARBA" id="ARBA00010923"/>
    </source>
</evidence>
<organism evidence="5 6">
    <name type="scientific">Mucilaginibacter angelicae</name>
    <dbReference type="NCBI Taxonomy" id="869718"/>
    <lineage>
        <taxon>Bacteria</taxon>
        <taxon>Pseudomonadati</taxon>
        <taxon>Bacteroidota</taxon>
        <taxon>Sphingobacteriia</taxon>
        <taxon>Sphingobacteriales</taxon>
        <taxon>Sphingobacteriaceae</taxon>
        <taxon>Mucilaginibacter</taxon>
    </lineage>
</organism>
<dbReference type="PANTHER" id="PTHR30408">
    <property type="entry name" value="TYPE-1 RESTRICTION ENZYME ECOKI SPECIFICITY PROTEIN"/>
    <property type="match status" value="1"/>
</dbReference>
<dbReference type="GO" id="GO:0004519">
    <property type="term" value="F:endonuclease activity"/>
    <property type="evidence" value="ECO:0007669"/>
    <property type="project" value="UniProtKB-KW"/>
</dbReference>
<evidence type="ECO:0000256" key="3">
    <source>
        <dbReference type="ARBA" id="ARBA00023125"/>
    </source>
</evidence>
<evidence type="ECO:0000256" key="2">
    <source>
        <dbReference type="ARBA" id="ARBA00022747"/>
    </source>
</evidence>
<feature type="domain" description="Type I restriction modification DNA specificity" evidence="4">
    <location>
        <begin position="3"/>
        <end position="152"/>
    </location>
</feature>
<name>A0ABV6L7A5_9SPHI</name>
<evidence type="ECO:0000313" key="6">
    <source>
        <dbReference type="Proteomes" id="UP001589828"/>
    </source>
</evidence>